<reference evidence="3" key="2">
    <citation type="submission" date="2020-09" db="EMBL/GenBank/DDBJ databases">
        <authorList>
            <person name="Sun Q."/>
            <person name="Ohkuma M."/>
        </authorList>
    </citation>
    <scope>NUCLEOTIDE SEQUENCE</scope>
    <source>
        <strain evidence="3">JCM 19831</strain>
    </source>
</reference>
<organism evidence="3 4">
    <name type="scientific">Dactylosporangium sucinum</name>
    <dbReference type="NCBI Taxonomy" id="1424081"/>
    <lineage>
        <taxon>Bacteria</taxon>
        <taxon>Bacillati</taxon>
        <taxon>Actinomycetota</taxon>
        <taxon>Actinomycetes</taxon>
        <taxon>Micromonosporales</taxon>
        <taxon>Micromonosporaceae</taxon>
        <taxon>Dactylosporangium</taxon>
    </lineage>
</organism>
<dbReference type="PANTHER" id="PTHR46268">
    <property type="entry name" value="STRESS RESPONSE PROTEIN NHAX"/>
    <property type="match status" value="1"/>
</dbReference>
<dbReference type="Pfam" id="PF00582">
    <property type="entry name" value="Usp"/>
    <property type="match status" value="2"/>
</dbReference>
<dbReference type="InterPro" id="IPR006015">
    <property type="entry name" value="Universal_stress_UspA"/>
</dbReference>
<dbReference type="PANTHER" id="PTHR46268:SF6">
    <property type="entry name" value="UNIVERSAL STRESS PROTEIN UP12"/>
    <property type="match status" value="1"/>
</dbReference>
<gene>
    <name evidence="3" type="ORF">GCM10007977_082600</name>
</gene>
<protein>
    <submittedName>
        <fullName evidence="3">Universal stress protein</fullName>
    </submittedName>
</protein>
<dbReference type="PRINTS" id="PR01438">
    <property type="entry name" value="UNVRSLSTRESS"/>
</dbReference>
<keyword evidence="4" id="KW-1185">Reference proteome</keyword>
<dbReference type="EMBL" id="BMPI01000057">
    <property type="protein sequence ID" value="GGM68284.1"/>
    <property type="molecule type" value="Genomic_DNA"/>
</dbReference>
<evidence type="ECO:0000313" key="4">
    <source>
        <dbReference type="Proteomes" id="UP000642070"/>
    </source>
</evidence>
<sequence>MNESPVVVGVDGTAHSLVAMRWAAAEAARRRVPLRVVLAYHWRAPWSAFAPGTELAHTAQELADIQADAFGREAAAAAPGADVHATATLGRPAETLLAAAASAGLLVVGTRGRRTTTGTVLGSVSQQVATHATCPVAVVRGRAKPDGPVLVGFDGSEPARLALELAFLEAAVRGCGVSAVRTVDTSVGPPAIGAPPLLFDAAEVRRALFEEAAEEVATTAVRHPGVAWDFHGLTGDAIGALARRSRQAQLVVVGNRGHGGFAGLLLGSVSLRLLHRADCPVLIARA</sequence>
<evidence type="ECO:0000259" key="2">
    <source>
        <dbReference type="Pfam" id="PF00582"/>
    </source>
</evidence>
<evidence type="ECO:0000313" key="3">
    <source>
        <dbReference type="EMBL" id="GGM68284.1"/>
    </source>
</evidence>
<comment type="caution">
    <text evidence="3">The sequence shown here is derived from an EMBL/GenBank/DDBJ whole genome shotgun (WGS) entry which is preliminary data.</text>
</comment>
<dbReference type="SUPFAM" id="SSF52402">
    <property type="entry name" value="Adenine nucleotide alpha hydrolases-like"/>
    <property type="match status" value="2"/>
</dbReference>
<feature type="domain" description="UspA" evidence="2">
    <location>
        <begin position="5"/>
        <end position="140"/>
    </location>
</feature>
<dbReference type="RefSeq" id="WP_190255519.1">
    <property type="nucleotide sequence ID" value="NZ_BMPI01000057.1"/>
</dbReference>
<dbReference type="Proteomes" id="UP000642070">
    <property type="component" value="Unassembled WGS sequence"/>
</dbReference>
<comment type="similarity">
    <text evidence="1">Belongs to the universal stress protein A family.</text>
</comment>
<dbReference type="AlphaFoldDB" id="A0A917U9S9"/>
<evidence type="ECO:0000256" key="1">
    <source>
        <dbReference type="ARBA" id="ARBA00008791"/>
    </source>
</evidence>
<feature type="domain" description="UspA" evidence="2">
    <location>
        <begin position="148"/>
        <end position="285"/>
    </location>
</feature>
<name>A0A917U9S9_9ACTN</name>
<dbReference type="InterPro" id="IPR006016">
    <property type="entry name" value="UspA"/>
</dbReference>
<proteinExistence type="inferred from homology"/>
<accession>A0A917U9S9</accession>
<dbReference type="Gene3D" id="3.40.50.620">
    <property type="entry name" value="HUPs"/>
    <property type="match status" value="2"/>
</dbReference>
<reference evidence="3" key="1">
    <citation type="journal article" date="2014" name="Int. J. Syst. Evol. Microbiol.">
        <title>Complete genome sequence of Corynebacterium casei LMG S-19264T (=DSM 44701T), isolated from a smear-ripened cheese.</title>
        <authorList>
            <consortium name="US DOE Joint Genome Institute (JGI-PGF)"/>
            <person name="Walter F."/>
            <person name="Albersmeier A."/>
            <person name="Kalinowski J."/>
            <person name="Ruckert C."/>
        </authorList>
    </citation>
    <scope>NUCLEOTIDE SEQUENCE</scope>
    <source>
        <strain evidence="3">JCM 19831</strain>
    </source>
</reference>
<dbReference type="InterPro" id="IPR014729">
    <property type="entry name" value="Rossmann-like_a/b/a_fold"/>
</dbReference>